<dbReference type="STRING" id="1348612.A0A397J222"/>
<keyword evidence="3" id="KW-1185">Reference proteome</keyword>
<comment type="caution">
    <text evidence="2">The sequence shown here is derived from an EMBL/GenBank/DDBJ whole genome shotgun (WGS) entry which is preliminary data.</text>
</comment>
<proteinExistence type="predicted"/>
<gene>
    <name evidence="2" type="ORF">Glove_149g107</name>
</gene>
<evidence type="ECO:0000313" key="3">
    <source>
        <dbReference type="Proteomes" id="UP000266861"/>
    </source>
</evidence>
<sequence>MRAKIDNESEKLMSKVGTMNEIRKIAEENLSLKEKLIASLQTPINLISDVFNHRTAEQIKRKPLLQEFLNHCCTARHYFFVIKKCGKSACTICYPLCCSQKEFEQLHYLPDPVPGDDLHYKPFEKLYGIQTTEQHRPSLHTMPFCPSAARAKNIDITMKCIECEKSRLLFSAKKLSENNKTILQGFLDTIFYTCRISFHGVCDLTMAISPNNEKINNQENIDKEDENEQFEPENVKETSEIVKEEVGKKWEFWHTQRSGEGYEFNEYPDPFSNVNQA</sequence>
<feature type="region of interest" description="Disordered" evidence="1">
    <location>
        <begin position="216"/>
        <end position="239"/>
    </location>
</feature>
<dbReference type="Proteomes" id="UP000266861">
    <property type="component" value="Unassembled WGS sequence"/>
</dbReference>
<evidence type="ECO:0000313" key="2">
    <source>
        <dbReference type="EMBL" id="RHZ79314.1"/>
    </source>
</evidence>
<protein>
    <submittedName>
        <fullName evidence="2">Uncharacterized protein</fullName>
    </submittedName>
</protein>
<reference evidence="2 3" key="1">
    <citation type="submission" date="2018-08" db="EMBL/GenBank/DDBJ databases">
        <title>Genome and evolution of the arbuscular mycorrhizal fungus Diversispora epigaea (formerly Glomus versiforme) and its bacterial endosymbionts.</title>
        <authorList>
            <person name="Sun X."/>
            <person name="Fei Z."/>
            <person name="Harrison M."/>
        </authorList>
    </citation>
    <scope>NUCLEOTIDE SEQUENCE [LARGE SCALE GENOMIC DNA]</scope>
    <source>
        <strain evidence="2 3">IT104</strain>
    </source>
</reference>
<organism evidence="2 3">
    <name type="scientific">Diversispora epigaea</name>
    <dbReference type="NCBI Taxonomy" id="1348612"/>
    <lineage>
        <taxon>Eukaryota</taxon>
        <taxon>Fungi</taxon>
        <taxon>Fungi incertae sedis</taxon>
        <taxon>Mucoromycota</taxon>
        <taxon>Glomeromycotina</taxon>
        <taxon>Glomeromycetes</taxon>
        <taxon>Diversisporales</taxon>
        <taxon>Diversisporaceae</taxon>
        <taxon>Diversispora</taxon>
    </lineage>
</organism>
<accession>A0A397J222</accession>
<dbReference type="AlphaFoldDB" id="A0A397J222"/>
<name>A0A397J222_9GLOM</name>
<dbReference type="EMBL" id="PQFF01000140">
    <property type="protein sequence ID" value="RHZ79314.1"/>
    <property type="molecule type" value="Genomic_DNA"/>
</dbReference>
<dbReference type="OrthoDB" id="2359729at2759"/>
<feature type="compositionally biased region" description="Acidic residues" evidence="1">
    <location>
        <begin position="222"/>
        <end position="231"/>
    </location>
</feature>
<evidence type="ECO:0000256" key="1">
    <source>
        <dbReference type="SAM" id="MobiDB-lite"/>
    </source>
</evidence>